<feature type="transmembrane region" description="Helical" evidence="1">
    <location>
        <begin position="264"/>
        <end position="285"/>
    </location>
</feature>
<keyword evidence="1" id="KW-0812">Transmembrane</keyword>
<evidence type="ECO:0000313" key="2">
    <source>
        <dbReference type="EMBL" id="KAJ7216470.1"/>
    </source>
</evidence>
<dbReference type="Proteomes" id="UP001219525">
    <property type="component" value="Unassembled WGS sequence"/>
</dbReference>
<dbReference type="InterPro" id="IPR016024">
    <property type="entry name" value="ARM-type_fold"/>
</dbReference>
<sequence length="776" mass="86674">MVRLPSDVERGHVDVSLQEMHSSTVTPGLRTMTEFCDWIQNAEDHIRAASITDISWWECKVGLKHQSILLRFEHTGARGAILPYYVTLERAGRATFNSRAIDKATISESPDMLDEDLHLLFFALVRKADSEILPKDQQVVIPAFHDFLDHKWRGPPATLQHLASYLRIIISREPNYTLWSSNCFWFSRHVMHVIGLRHYSFRFIAFEIEPNKFLFPRNPDNAHYRTSSITDEEWLAHDPSSVGLLFRFLHYEEWRNGILLFRRLLIIIAVLISCGVSAASGYGLHRGFLAAHPERPSLAAGVAALIAIGSVLPVCGYIFRPTIRVFVALLTQWTIRGPTAAVLQEIEGWGSPEAVRGDFIPSIIPLYRKHGGYRIVHGTVAKLYTMRVVPCEREPPDPWEREQQIYAPGQAEYCGALEELRNKAQDCDPLLECTPEMLVQQNRCKELVRVASVSRNPDAQEDYLWLLFNVCRINGGAEQAVLAGADELAEQLISSSAVWRQMEGCDILGLIAPHVDASIRNKLITKFIDQIKSPQVDVAVVEHAIDAIRRISSSEDGAKAAIAADAFRHIVDRLEEPNPKAIKFSASLALKTLTIFESGPVWFCTQVLRVLRETASGTTVLGALHTIEGIAAWEQGVETLIEKGFLEDLALLLQSPDAALRKAAVHLLAQMLASRKEEADPSRSADKFCGMLVHMIQDPDEDVVEAALLAICKLIDFDSWAIMLREAAIADTLSELGSLESGDTEIQHHLKKIVQRLVVVGSTHEAQTSNHASSSR</sequence>
<protein>
    <submittedName>
        <fullName evidence="2">Armadillo-type protein</fullName>
    </submittedName>
</protein>
<dbReference type="EMBL" id="JARJCW010000015">
    <property type="protein sequence ID" value="KAJ7216470.1"/>
    <property type="molecule type" value="Genomic_DNA"/>
</dbReference>
<keyword evidence="1" id="KW-1133">Transmembrane helix</keyword>
<reference evidence="2" key="1">
    <citation type="submission" date="2023-03" db="EMBL/GenBank/DDBJ databases">
        <title>Massive genome expansion in bonnet fungi (Mycena s.s.) driven by repeated elements and novel gene families across ecological guilds.</title>
        <authorList>
            <consortium name="Lawrence Berkeley National Laboratory"/>
            <person name="Harder C.B."/>
            <person name="Miyauchi S."/>
            <person name="Viragh M."/>
            <person name="Kuo A."/>
            <person name="Thoen E."/>
            <person name="Andreopoulos B."/>
            <person name="Lu D."/>
            <person name="Skrede I."/>
            <person name="Drula E."/>
            <person name="Henrissat B."/>
            <person name="Morin E."/>
            <person name="Kohler A."/>
            <person name="Barry K."/>
            <person name="LaButti K."/>
            <person name="Morin E."/>
            <person name="Salamov A."/>
            <person name="Lipzen A."/>
            <person name="Mereny Z."/>
            <person name="Hegedus B."/>
            <person name="Baldrian P."/>
            <person name="Stursova M."/>
            <person name="Weitz H."/>
            <person name="Taylor A."/>
            <person name="Grigoriev I.V."/>
            <person name="Nagy L.G."/>
            <person name="Martin F."/>
            <person name="Kauserud H."/>
        </authorList>
    </citation>
    <scope>NUCLEOTIDE SEQUENCE</scope>
    <source>
        <strain evidence="2">9144</strain>
    </source>
</reference>
<evidence type="ECO:0000256" key="1">
    <source>
        <dbReference type="SAM" id="Phobius"/>
    </source>
</evidence>
<keyword evidence="1" id="KW-0472">Membrane</keyword>
<dbReference type="SUPFAM" id="SSF48371">
    <property type="entry name" value="ARM repeat"/>
    <property type="match status" value="1"/>
</dbReference>
<dbReference type="InterPro" id="IPR011989">
    <property type="entry name" value="ARM-like"/>
</dbReference>
<dbReference type="Gene3D" id="1.25.10.10">
    <property type="entry name" value="Leucine-rich Repeat Variant"/>
    <property type="match status" value="2"/>
</dbReference>
<proteinExistence type="predicted"/>
<evidence type="ECO:0000313" key="3">
    <source>
        <dbReference type="Proteomes" id="UP001219525"/>
    </source>
</evidence>
<accession>A0AAD6VMW6</accession>
<gene>
    <name evidence="2" type="ORF">GGX14DRAFT_441603</name>
</gene>
<keyword evidence="3" id="KW-1185">Reference proteome</keyword>
<dbReference type="AlphaFoldDB" id="A0AAD6VMW6"/>
<organism evidence="2 3">
    <name type="scientific">Mycena pura</name>
    <dbReference type="NCBI Taxonomy" id="153505"/>
    <lineage>
        <taxon>Eukaryota</taxon>
        <taxon>Fungi</taxon>
        <taxon>Dikarya</taxon>
        <taxon>Basidiomycota</taxon>
        <taxon>Agaricomycotina</taxon>
        <taxon>Agaricomycetes</taxon>
        <taxon>Agaricomycetidae</taxon>
        <taxon>Agaricales</taxon>
        <taxon>Marasmiineae</taxon>
        <taxon>Mycenaceae</taxon>
        <taxon>Mycena</taxon>
    </lineage>
</organism>
<name>A0AAD6VMW6_9AGAR</name>
<feature type="transmembrane region" description="Helical" evidence="1">
    <location>
        <begin position="297"/>
        <end position="319"/>
    </location>
</feature>
<comment type="caution">
    <text evidence="2">The sequence shown here is derived from an EMBL/GenBank/DDBJ whole genome shotgun (WGS) entry which is preliminary data.</text>
</comment>